<keyword evidence="2" id="KW-0732">Signal</keyword>
<dbReference type="EMBL" id="CACVAP010000053">
    <property type="protein sequence ID" value="CAA6808093.1"/>
    <property type="molecule type" value="Genomic_DNA"/>
</dbReference>
<dbReference type="AlphaFoldDB" id="A0A6S6ST98"/>
<feature type="compositionally biased region" description="Basic residues" evidence="1">
    <location>
        <begin position="44"/>
        <end position="75"/>
    </location>
</feature>
<gene>
    <name evidence="4" type="ORF">HELGO_WM4507</name>
</gene>
<sequence>MKTLKLLTITGLLSISTLNAQEHHDKTDKRTKNVQQHQEVKKELKSKHAKAQHSKQKKQVQIKKNHKKKVYVEKKHSKKRVFTTLKRGDQGPKVRELQRGLKQKRLYQGRVDGVFGKGVKRAVKKFQRRHNLYADGIAGAKTLRLLYKK</sequence>
<feature type="chain" id="PRO_5028207184" description="Peptidoglycan binding-like domain-containing protein" evidence="2">
    <location>
        <begin position="21"/>
        <end position="149"/>
    </location>
</feature>
<feature type="compositionally biased region" description="Basic and acidic residues" evidence="1">
    <location>
        <begin position="22"/>
        <end position="31"/>
    </location>
</feature>
<dbReference type="Gene3D" id="1.10.101.10">
    <property type="entry name" value="PGBD-like superfamily/PGBD"/>
    <property type="match status" value="1"/>
</dbReference>
<dbReference type="InterPro" id="IPR002477">
    <property type="entry name" value="Peptidoglycan-bd-like"/>
</dbReference>
<reference evidence="4" key="1">
    <citation type="submission" date="2020-01" db="EMBL/GenBank/DDBJ databases">
        <authorList>
            <person name="Meier V. D."/>
            <person name="Meier V D."/>
        </authorList>
    </citation>
    <scope>NUCLEOTIDE SEQUENCE</scope>
    <source>
        <strain evidence="4">HLG_WM_MAG_06</strain>
    </source>
</reference>
<name>A0A6S6ST98_9BACT</name>
<evidence type="ECO:0000313" key="4">
    <source>
        <dbReference type="EMBL" id="CAA6808093.1"/>
    </source>
</evidence>
<dbReference type="Pfam" id="PF01471">
    <property type="entry name" value="PG_binding_1"/>
    <property type="match status" value="1"/>
</dbReference>
<accession>A0A6S6ST98</accession>
<dbReference type="InterPro" id="IPR036366">
    <property type="entry name" value="PGBDSf"/>
</dbReference>
<dbReference type="InterPro" id="IPR036365">
    <property type="entry name" value="PGBD-like_sf"/>
</dbReference>
<feature type="signal peptide" evidence="2">
    <location>
        <begin position="1"/>
        <end position="20"/>
    </location>
</feature>
<organism evidence="4">
    <name type="scientific">uncultured Sulfurovum sp</name>
    <dbReference type="NCBI Taxonomy" id="269237"/>
    <lineage>
        <taxon>Bacteria</taxon>
        <taxon>Pseudomonadati</taxon>
        <taxon>Campylobacterota</taxon>
        <taxon>Epsilonproteobacteria</taxon>
        <taxon>Campylobacterales</taxon>
        <taxon>Sulfurovaceae</taxon>
        <taxon>Sulfurovum</taxon>
        <taxon>environmental samples</taxon>
    </lineage>
</organism>
<dbReference type="SUPFAM" id="SSF47090">
    <property type="entry name" value="PGBD-like"/>
    <property type="match status" value="1"/>
</dbReference>
<protein>
    <recommendedName>
        <fullName evidence="3">Peptidoglycan binding-like domain-containing protein</fullName>
    </recommendedName>
</protein>
<evidence type="ECO:0000256" key="1">
    <source>
        <dbReference type="SAM" id="MobiDB-lite"/>
    </source>
</evidence>
<evidence type="ECO:0000259" key="3">
    <source>
        <dbReference type="Pfam" id="PF01471"/>
    </source>
</evidence>
<evidence type="ECO:0000256" key="2">
    <source>
        <dbReference type="SAM" id="SignalP"/>
    </source>
</evidence>
<proteinExistence type="predicted"/>
<feature type="domain" description="Peptidoglycan binding-like" evidence="3">
    <location>
        <begin position="90"/>
        <end position="146"/>
    </location>
</feature>
<feature type="region of interest" description="Disordered" evidence="1">
    <location>
        <begin position="22"/>
        <end position="75"/>
    </location>
</feature>